<comment type="caution">
    <text evidence="7">The sequence shown here is derived from an EMBL/GenBank/DDBJ whole genome shotgun (WGS) entry which is preliminary data.</text>
</comment>
<dbReference type="PANTHER" id="PTHR39490:SF8">
    <property type="entry name" value="ZINC FINGER FYVE DOMAIN-CONTAINING PROTEIN 21"/>
    <property type="match status" value="1"/>
</dbReference>
<evidence type="ECO:0000313" key="7">
    <source>
        <dbReference type="EMBL" id="TMW63172.1"/>
    </source>
</evidence>
<dbReference type="PANTHER" id="PTHR39490">
    <property type="entry name" value="ARRESTIN DOMAIN-CONTAINING PROTEIN D"/>
    <property type="match status" value="1"/>
</dbReference>
<dbReference type="InterPro" id="IPR017455">
    <property type="entry name" value="Znf_FYVE-rel"/>
</dbReference>
<feature type="compositionally biased region" description="Polar residues" evidence="5">
    <location>
        <begin position="1"/>
        <end position="10"/>
    </location>
</feature>
<keyword evidence="2 4" id="KW-0863">Zinc-finger</keyword>
<dbReference type="Pfam" id="PF01363">
    <property type="entry name" value="FYVE"/>
    <property type="match status" value="1"/>
</dbReference>
<dbReference type="InterPro" id="IPR000306">
    <property type="entry name" value="Znf_FYVE"/>
</dbReference>
<dbReference type="SUPFAM" id="SSF57903">
    <property type="entry name" value="FYVE/PHD zinc finger"/>
    <property type="match status" value="1"/>
</dbReference>
<dbReference type="PROSITE" id="PS50178">
    <property type="entry name" value="ZF_FYVE"/>
    <property type="match status" value="1"/>
</dbReference>
<evidence type="ECO:0000313" key="8">
    <source>
        <dbReference type="Proteomes" id="UP000794436"/>
    </source>
</evidence>
<dbReference type="Gene3D" id="3.30.40.10">
    <property type="entry name" value="Zinc/RING finger domain, C3HC4 (zinc finger)"/>
    <property type="match status" value="1"/>
</dbReference>
<sequence>MGVTKLTRTFSATSSPSMSPSSGSLRNKLQPEWRPDAASDSCLCCGQQFSLWCRRHHCRACGELVCAECSPHTELLPEYGYDTPVRVCKQCTGVSSASATTVSSPSPSEGLSDGELGEIDDDLVIAAVEVIASHSSHKHSKLAYEYFVQSEAVSWLVDAGVVKNRSTGVALFTRIADDGYVTMKPWKGTTRTAFYILNDVACQESRRSHYNGVMRSETAKCSNCSQSYLESLAPTPGFCSIDCKTNALISAADSARIRRYM</sequence>
<dbReference type="InterPro" id="IPR013083">
    <property type="entry name" value="Znf_RING/FYVE/PHD"/>
</dbReference>
<feature type="compositionally biased region" description="Low complexity" evidence="5">
    <location>
        <begin position="11"/>
        <end position="24"/>
    </location>
</feature>
<evidence type="ECO:0000259" key="6">
    <source>
        <dbReference type="PROSITE" id="PS50178"/>
    </source>
</evidence>
<protein>
    <recommendedName>
        <fullName evidence="6">FYVE-type domain-containing protein</fullName>
    </recommendedName>
</protein>
<dbReference type="EMBL" id="SPLM01000072">
    <property type="protein sequence ID" value="TMW63172.1"/>
    <property type="molecule type" value="Genomic_DNA"/>
</dbReference>
<feature type="domain" description="FYVE-type" evidence="6">
    <location>
        <begin position="36"/>
        <end position="91"/>
    </location>
</feature>
<dbReference type="GO" id="GO:0008270">
    <property type="term" value="F:zinc ion binding"/>
    <property type="evidence" value="ECO:0007669"/>
    <property type="project" value="UniProtKB-KW"/>
</dbReference>
<evidence type="ECO:0000256" key="5">
    <source>
        <dbReference type="SAM" id="MobiDB-lite"/>
    </source>
</evidence>
<dbReference type="InterPro" id="IPR052113">
    <property type="entry name" value="FYVE-type_Zinc_Finger"/>
</dbReference>
<keyword evidence="3" id="KW-0862">Zinc</keyword>
<feature type="region of interest" description="Disordered" evidence="5">
    <location>
        <begin position="1"/>
        <end position="30"/>
    </location>
</feature>
<name>A0A8K1CGY0_PYTOL</name>
<keyword evidence="1" id="KW-0479">Metal-binding</keyword>
<evidence type="ECO:0000256" key="2">
    <source>
        <dbReference type="ARBA" id="ARBA00022771"/>
    </source>
</evidence>
<dbReference type="OrthoDB" id="68108at2759"/>
<dbReference type="AlphaFoldDB" id="A0A8K1CGY0"/>
<dbReference type="InterPro" id="IPR011011">
    <property type="entry name" value="Znf_FYVE_PHD"/>
</dbReference>
<evidence type="ECO:0000256" key="1">
    <source>
        <dbReference type="ARBA" id="ARBA00022723"/>
    </source>
</evidence>
<dbReference type="Proteomes" id="UP000794436">
    <property type="component" value="Unassembled WGS sequence"/>
</dbReference>
<gene>
    <name evidence="7" type="ORF">Poli38472_002113</name>
</gene>
<reference evidence="7" key="1">
    <citation type="submission" date="2019-03" db="EMBL/GenBank/DDBJ databases">
        <title>Long read genome sequence of the mycoparasitic Pythium oligandrum ATCC 38472 isolated from sugarbeet rhizosphere.</title>
        <authorList>
            <person name="Gaulin E."/>
        </authorList>
    </citation>
    <scope>NUCLEOTIDE SEQUENCE</scope>
    <source>
        <strain evidence="7">ATCC 38472_TT</strain>
    </source>
</reference>
<organism evidence="7 8">
    <name type="scientific">Pythium oligandrum</name>
    <name type="common">Mycoparasitic fungus</name>
    <dbReference type="NCBI Taxonomy" id="41045"/>
    <lineage>
        <taxon>Eukaryota</taxon>
        <taxon>Sar</taxon>
        <taxon>Stramenopiles</taxon>
        <taxon>Oomycota</taxon>
        <taxon>Peronosporomycetes</taxon>
        <taxon>Pythiales</taxon>
        <taxon>Pythiaceae</taxon>
        <taxon>Pythium</taxon>
    </lineage>
</organism>
<accession>A0A8K1CGY0</accession>
<evidence type="ECO:0000256" key="3">
    <source>
        <dbReference type="ARBA" id="ARBA00022833"/>
    </source>
</evidence>
<dbReference type="SMART" id="SM00064">
    <property type="entry name" value="FYVE"/>
    <property type="match status" value="1"/>
</dbReference>
<proteinExistence type="predicted"/>
<keyword evidence="8" id="KW-1185">Reference proteome</keyword>
<evidence type="ECO:0000256" key="4">
    <source>
        <dbReference type="PROSITE-ProRule" id="PRU00091"/>
    </source>
</evidence>